<keyword evidence="3" id="KW-1185">Reference proteome</keyword>
<dbReference type="GO" id="GO:0004672">
    <property type="term" value="F:protein kinase activity"/>
    <property type="evidence" value="ECO:0007669"/>
    <property type="project" value="InterPro"/>
</dbReference>
<dbReference type="Proteomes" id="UP001362999">
    <property type="component" value="Unassembled WGS sequence"/>
</dbReference>
<gene>
    <name evidence="2" type="ORF">R3P38DRAFT_1054347</name>
</gene>
<sequence>MLYDWQPRRESLAAAGYKLRVEELTEKRHPRPYLVDAVAPNGQRVMLKAISSSEHPHEIAISRLFSAPAHAKNPRNHCISIMEVLPDPHDSTIQIIVMPLCIPFHRPKFDTVGEVVDCIRQILDVRFLILASIYASCTGQGIQYMHENYVAHRDCNFTNILQDPDIYPDGDFHPSSFWMDAARKHLSRPITRTECWPRYHLIDFGLSRQYDPSHGPPLEGVILGGDKTPPEHRISLACNPFPTDIYFLGNLLRSLARPTFRPGGISQAPPHPPLSFLLPLIDQMMHAEPSMRPTVGDVIAQFATISGHLTKADLRRPARPLSWQDSLRHRLRQVKRSCYAIAPLPPHQARIPAPPLSDEMRYFFTQVPQDNLVAASCS</sequence>
<keyword evidence="2" id="KW-0808">Transferase</keyword>
<dbReference type="GO" id="GO:0005524">
    <property type="term" value="F:ATP binding"/>
    <property type="evidence" value="ECO:0007669"/>
    <property type="project" value="InterPro"/>
</dbReference>
<evidence type="ECO:0000313" key="2">
    <source>
        <dbReference type="EMBL" id="KAK7024924.1"/>
    </source>
</evidence>
<dbReference type="AlphaFoldDB" id="A0AAW0BEY1"/>
<name>A0AAW0BEY1_9AGAR</name>
<evidence type="ECO:0000259" key="1">
    <source>
        <dbReference type="PROSITE" id="PS50011"/>
    </source>
</evidence>
<comment type="caution">
    <text evidence="2">The sequence shown here is derived from an EMBL/GenBank/DDBJ whole genome shotgun (WGS) entry which is preliminary data.</text>
</comment>
<reference evidence="2 3" key="1">
    <citation type="journal article" date="2024" name="J Genomics">
        <title>Draft genome sequencing and assembly of Favolaschia claudopus CIRM-BRFM 2984 isolated from oak limbs.</title>
        <authorList>
            <person name="Navarro D."/>
            <person name="Drula E."/>
            <person name="Chaduli D."/>
            <person name="Cazenave R."/>
            <person name="Ahrendt S."/>
            <person name="Wang J."/>
            <person name="Lipzen A."/>
            <person name="Daum C."/>
            <person name="Barry K."/>
            <person name="Grigoriev I.V."/>
            <person name="Favel A."/>
            <person name="Rosso M.N."/>
            <person name="Martin F."/>
        </authorList>
    </citation>
    <scope>NUCLEOTIDE SEQUENCE [LARGE SCALE GENOMIC DNA]</scope>
    <source>
        <strain evidence="2 3">CIRM-BRFM 2984</strain>
    </source>
</reference>
<proteinExistence type="predicted"/>
<dbReference type="PROSITE" id="PS50011">
    <property type="entry name" value="PROTEIN_KINASE_DOM"/>
    <property type="match status" value="1"/>
</dbReference>
<feature type="domain" description="Protein kinase" evidence="1">
    <location>
        <begin position="1"/>
        <end position="305"/>
    </location>
</feature>
<dbReference type="InterPro" id="IPR011009">
    <property type="entry name" value="Kinase-like_dom_sf"/>
</dbReference>
<dbReference type="InterPro" id="IPR000719">
    <property type="entry name" value="Prot_kinase_dom"/>
</dbReference>
<keyword evidence="2" id="KW-0418">Kinase</keyword>
<dbReference type="Gene3D" id="1.10.510.10">
    <property type="entry name" value="Transferase(Phosphotransferase) domain 1"/>
    <property type="match status" value="1"/>
</dbReference>
<protein>
    <submittedName>
        <fullName evidence="2">Kinase domain-containing protein</fullName>
    </submittedName>
</protein>
<dbReference type="EMBL" id="JAWWNJ010000034">
    <property type="protein sequence ID" value="KAK7024924.1"/>
    <property type="molecule type" value="Genomic_DNA"/>
</dbReference>
<dbReference type="SUPFAM" id="SSF56112">
    <property type="entry name" value="Protein kinase-like (PK-like)"/>
    <property type="match status" value="1"/>
</dbReference>
<accession>A0AAW0BEY1</accession>
<evidence type="ECO:0000313" key="3">
    <source>
        <dbReference type="Proteomes" id="UP001362999"/>
    </source>
</evidence>
<dbReference type="SMART" id="SM00220">
    <property type="entry name" value="S_TKc"/>
    <property type="match status" value="1"/>
</dbReference>
<organism evidence="2 3">
    <name type="scientific">Favolaschia claudopus</name>
    <dbReference type="NCBI Taxonomy" id="2862362"/>
    <lineage>
        <taxon>Eukaryota</taxon>
        <taxon>Fungi</taxon>
        <taxon>Dikarya</taxon>
        <taxon>Basidiomycota</taxon>
        <taxon>Agaricomycotina</taxon>
        <taxon>Agaricomycetes</taxon>
        <taxon>Agaricomycetidae</taxon>
        <taxon>Agaricales</taxon>
        <taxon>Marasmiineae</taxon>
        <taxon>Mycenaceae</taxon>
        <taxon>Favolaschia</taxon>
    </lineage>
</organism>